<gene>
    <name evidence="9" type="primary">LOC111595073</name>
</gene>
<comment type="subcellular location">
    <subcellularLocation>
        <location evidence="6">Cell membrane</location>
        <topology evidence="6">Multi-pass membrane protein</topology>
    </subcellularLocation>
    <subcellularLocation>
        <location evidence="1">Membrane</location>
    </subcellularLocation>
</comment>
<keyword evidence="6" id="KW-0869">Chloride channel</keyword>
<name>A0A6J1LC46_DROHY</name>
<dbReference type="GO" id="GO:0005886">
    <property type="term" value="C:plasma membrane"/>
    <property type="evidence" value="ECO:0007669"/>
    <property type="project" value="UniProtKB-SubCell"/>
</dbReference>
<keyword evidence="6" id="KW-0813">Transport</keyword>
<dbReference type="Pfam" id="PF01062">
    <property type="entry name" value="Bestrophin"/>
    <property type="match status" value="1"/>
</dbReference>
<reference evidence="9" key="1">
    <citation type="submission" date="2025-08" db="UniProtKB">
        <authorList>
            <consortium name="RefSeq"/>
        </authorList>
    </citation>
    <scope>IDENTIFICATION</scope>
    <source>
        <strain evidence="9">15085-1641.00</strain>
        <tissue evidence="9">Whole body</tissue>
    </source>
</reference>
<evidence type="ECO:0000256" key="1">
    <source>
        <dbReference type="ARBA" id="ARBA00004370"/>
    </source>
</evidence>
<evidence type="ECO:0000256" key="3">
    <source>
        <dbReference type="ARBA" id="ARBA00022989"/>
    </source>
</evidence>
<evidence type="ECO:0000313" key="8">
    <source>
        <dbReference type="Proteomes" id="UP000504633"/>
    </source>
</evidence>
<organism evidence="8 9">
    <name type="scientific">Drosophila hydei</name>
    <name type="common">Fruit fly</name>
    <dbReference type="NCBI Taxonomy" id="7224"/>
    <lineage>
        <taxon>Eukaryota</taxon>
        <taxon>Metazoa</taxon>
        <taxon>Ecdysozoa</taxon>
        <taxon>Arthropoda</taxon>
        <taxon>Hexapoda</taxon>
        <taxon>Insecta</taxon>
        <taxon>Pterygota</taxon>
        <taxon>Neoptera</taxon>
        <taxon>Endopterygota</taxon>
        <taxon>Diptera</taxon>
        <taxon>Brachycera</taxon>
        <taxon>Muscomorpha</taxon>
        <taxon>Ephydroidea</taxon>
        <taxon>Drosophilidae</taxon>
        <taxon>Drosophila</taxon>
    </lineage>
</organism>
<evidence type="ECO:0000256" key="6">
    <source>
        <dbReference type="RuleBase" id="RU363126"/>
    </source>
</evidence>
<keyword evidence="6" id="KW-1003">Cell membrane</keyword>
<dbReference type="GeneID" id="111595073"/>
<dbReference type="Proteomes" id="UP000504633">
    <property type="component" value="Unplaced"/>
</dbReference>
<comment type="similarity">
    <text evidence="5 6">Belongs to the anion channel-forming bestrophin (TC 1.A.46) family. Calcium-sensitive chloride channel subfamily.</text>
</comment>
<dbReference type="RefSeq" id="XP_023164397.1">
    <property type="nucleotide sequence ID" value="XM_023308629.2"/>
</dbReference>
<keyword evidence="4 6" id="KW-0472">Membrane</keyword>
<keyword evidence="6" id="KW-0406">Ion transport</keyword>
<feature type="region of interest" description="Disordered" evidence="7">
    <location>
        <begin position="358"/>
        <end position="377"/>
    </location>
</feature>
<proteinExistence type="inferred from homology"/>
<dbReference type="InterPro" id="IPR021134">
    <property type="entry name" value="Bestrophin-like"/>
</dbReference>
<feature type="transmembrane region" description="Helical" evidence="6">
    <location>
        <begin position="32"/>
        <end position="54"/>
    </location>
</feature>
<comment type="function">
    <text evidence="6">Forms chloride channels.</text>
</comment>
<feature type="compositionally biased region" description="Basic and acidic residues" evidence="7">
    <location>
        <begin position="506"/>
        <end position="521"/>
    </location>
</feature>
<dbReference type="OrthoDB" id="201595at2759"/>
<dbReference type="AlphaFoldDB" id="A0A6J1LC46"/>
<accession>A0A6J1LC46</accession>
<dbReference type="GO" id="GO:0005254">
    <property type="term" value="F:chloride channel activity"/>
    <property type="evidence" value="ECO:0007669"/>
    <property type="project" value="UniProtKB-KW"/>
</dbReference>
<feature type="region of interest" description="Disordered" evidence="7">
    <location>
        <begin position="465"/>
        <end position="528"/>
    </location>
</feature>
<evidence type="ECO:0000256" key="4">
    <source>
        <dbReference type="ARBA" id="ARBA00023136"/>
    </source>
</evidence>
<evidence type="ECO:0000256" key="7">
    <source>
        <dbReference type="SAM" id="MobiDB-lite"/>
    </source>
</evidence>
<feature type="transmembrane region" description="Helical" evidence="6">
    <location>
        <begin position="275"/>
        <end position="293"/>
    </location>
</feature>
<feature type="transmembrane region" description="Helical" evidence="6">
    <location>
        <begin position="247"/>
        <end position="263"/>
    </location>
</feature>
<evidence type="ECO:0000256" key="2">
    <source>
        <dbReference type="ARBA" id="ARBA00022692"/>
    </source>
</evidence>
<keyword evidence="2 6" id="KW-0812">Transmembrane</keyword>
<sequence length="528" mass="62165">MTVTYTADVSSTRLISNFFRLLFRWRGSIYKLIWVDWLVFLTVYLILAVIYRNCMQQQQFRASFESIVLYCNSQLYLIPLSFVMGYFVAIVMGRWWKQYTTIPWPDSIATLVSCSVHGFDDRARAMRRTILRYVCLCQVIVFTMISPSVKKRFPTYNQIIEAGLLQESEKRIIENLDLAFPHYPKHWMPIVWAASIVMRARRENKIRDDYAVKTIIDELNRFRGLCGFLLYFDWVSVPLVYTQVVTLATYTFFMCSALGSQWIDNPNSQSSKNLVVKYFPILAMLQFFFYMGWLKVAESLMNPFGDDDDDFEVNWMIDRNLTVSYLIVDEMHQEHPELLKDQYWNEVFPNELPYIDESQRTAPPKHSTAKLVPSKQNPDMNYFLPQSRHSFLSQNTSTPLDATTSLQKLREILKNQNESDDKPSSTSLNLEELIEQRYKEKCERMRHRFLNMRKPSSTGRGYVVTVLRPPTPRSSHNSLIQAEEEEEEHEKVDEENEEEAGEEEQTVERPDFDTTNKKPDKYNCTNCY</sequence>
<keyword evidence="6" id="KW-0868">Chloride</keyword>
<keyword evidence="3 6" id="KW-1133">Transmembrane helix</keyword>
<protein>
    <recommendedName>
        <fullName evidence="6">Bestrophin homolog</fullName>
    </recommendedName>
</protein>
<dbReference type="GO" id="GO:0034707">
    <property type="term" value="C:chloride channel complex"/>
    <property type="evidence" value="ECO:0007669"/>
    <property type="project" value="UniProtKB-KW"/>
</dbReference>
<evidence type="ECO:0000256" key="5">
    <source>
        <dbReference type="ARBA" id="ARBA00034769"/>
    </source>
</evidence>
<keyword evidence="6" id="KW-0407">Ion channel</keyword>
<keyword evidence="8" id="KW-1185">Reference proteome</keyword>
<dbReference type="KEGG" id="dhe:111595073"/>
<dbReference type="PANTHER" id="PTHR10736:SF65">
    <property type="entry name" value="BESTROPHIN 1, ISOFORM C-RELATED"/>
    <property type="match status" value="1"/>
</dbReference>
<evidence type="ECO:0000313" key="9">
    <source>
        <dbReference type="RefSeq" id="XP_023164397.1"/>
    </source>
</evidence>
<dbReference type="OMA" id="FIDNIAC"/>
<feature type="transmembrane region" description="Helical" evidence="6">
    <location>
        <begin position="75"/>
        <end position="96"/>
    </location>
</feature>
<dbReference type="InterPro" id="IPR000615">
    <property type="entry name" value="Bestrophin"/>
</dbReference>
<feature type="compositionally biased region" description="Acidic residues" evidence="7">
    <location>
        <begin position="482"/>
        <end position="505"/>
    </location>
</feature>
<feature type="transmembrane region" description="Helical" evidence="6">
    <location>
        <begin position="131"/>
        <end position="149"/>
    </location>
</feature>
<dbReference type="PANTHER" id="PTHR10736">
    <property type="entry name" value="BESTROPHIN"/>
    <property type="match status" value="1"/>
</dbReference>